<proteinExistence type="predicted"/>
<sequence length="274" mass="29461">MTENNAAQPVLTDDEVRAIITDAHQSHGAFKTGYGLSLGRAIEQAVLSKLRAPVTDERVLPTLPVAWGSAINDAGDDHVDLYSAEQMQEYARAALASTPVAAIPPEKPLPDLMMATYHEAVGWNACRAAMLRSMPLASAPVADDWTPTPANINALPERVRAYIHDLVANADPSGMVAENTLLRDQTKQLDAMIGRLKRELASAPVAGEAKNYPGDDVGERLDNMADDQPPGSQAQSDLYAAATIWRKHIAHRAAPQASEAVRPCTCQPDWGAKK</sequence>
<evidence type="ECO:0000256" key="1">
    <source>
        <dbReference type="SAM" id="MobiDB-lite"/>
    </source>
</evidence>
<accession>A0A514CWA9</accession>
<protein>
    <submittedName>
        <fullName evidence="2">Uncharacterized protein</fullName>
    </submittedName>
</protein>
<name>A0A514CWA9_9CAUD</name>
<evidence type="ECO:0000313" key="3">
    <source>
        <dbReference type="Proteomes" id="UP000315734"/>
    </source>
</evidence>
<dbReference type="EMBL" id="MK962641">
    <property type="protein sequence ID" value="QDH84742.1"/>
    <property type="molecule type" value="Genomic_DNA"/>
</dbReference>
<keyword evidence="3" id="KW-1185">Reference proteome</keyword>
<reference evidence="2 3" key="1">
    <citation type="submission" date="2019-05" db="EMBL/GenBank/DDBJ databases">
        <title>Complete genome sequence of sixteen phages from Abidjan, cote d'Ivoire, isolated on a single strain of Achromobacter xylosoxidans.</title>
        <authorList>
            <person name="Essoh C."/>
            <person name="Vernadet J.-P."/>
            <person name="Vergnaud G."/>
            <person name="Pourcel C."/>
        </authorList>
    </citation>
    <scope>NUCLEOTIDE SEQUENCE [LARGE SCALE GENOMIC DNA]</scope>
</reference>
<evidence type="ECO:0000313" key="2">
    <source>
        <dbReference type="EMBL" id="QDH84742.1"/>
    </source>
</evidence>
<organism evidence="2 3">
    <name type="scientific">Achromobacter phage vB_AxyP_19-32_Axy24</name>
    <dbReference type="NCBI Taxonomy" id="2591048"/>
    <lineage>
        <taxon>Viruses</taxon>
        <taxon>Duplodnaviria</taxon>
        <taxon>Heunggongvirae</taxon>
        <taxon>Uroviricota</taxon>
        <taxon>Caudoviricetes</taxon>
        <taxon>Schitoviridae</taxon>
        <taxon>Rothmandenesvirinae</taxon>
        <taxon>Dongdastvirus</taxon>
        <taxon>Dongdastvirus Axy24</taxon>
    </lineage>
</organism>
<dbReference type="Proteomes" id="UP000315734">
    <property type="component" value="Segment"/>
</dbReference>
<gene>
    <name evidence="2" type="ORF">Axy24_024</name>
</gene>
<feature type="region of interest" description="Disordered" evidence="1">
    <location>
        <begin position="207"/>
        <end position="235"/>
    </location>
</feature>